<reference evidence="3" key="1">
    <citation type="submission" date="2014-05" db="EMBL/GenBank/DDBJ databases">
        <title>ATOL: Assembling a taxonomically balanced genome-scale reconstruction of the evolutionary history of the Enterobacteriaceae.</title>
        <authorList>
            <person name="Plunkett G. III"/>
            <person name="Neeno-Eckwall E.C."/>
            <person name="Glasner J.D."/>
            <person name="Perna N.T."/>
        </authorList>
    </citation>
    <scope>NUCLEOTIDE SEQUENCE [LARGE SCALE GENOMIC DNA]</scope>
    <source>
        <strain evidence="3">ATCC 13337</strain>
    </source>
</reference>
<feature type="region of interest" description="Disordered" evidence="1">
    <location>
        <begin position="40"/>
        <end position="59"/>
    </location>
</feature>
<gene>
    <name evidence="2" type="ORF">GHAL_0159</name>
</gene>
<dbReference type="Proteomes" id="UP000028605">
    <property type="component" value="Unassembled WGS sequence"/>
</dbReference>
<name>A0ABD3ZMT3_HAFAL</name>
<sequence>MIPSFSKPHLPDRECWLRPADNGHHTCWVHNVTIDVHFESNGGGMKDVDDGDVAHKGSC</sequence>
<dbReference type="AlphaFoldDB" id="A0ABD3ZMT3"/>
<feature type="compositionally biased region" description="Basic and acidic residues" evidence="1">
    <location>
        <begin position="46"/>
        <end position="59"/>
    </location>
</feature>
<protein>
    <submittedName>
        <fullName evidence="2">Uncharacterized protein</fullName>
    </submittedName>
</protein>
<accession>A0ABD3ZMT3</accession>
<proteinExistence type="predicted"/>
<dbReference type="EMBL" id="JMPK01000004">
    <property type="protein sequence ID" value="KFC90960.1"/>
    <property type="molecule type" value="Genomic_DNA"/>
</dbReference>
<comment type="caution">
    <text evidence="2">The sequence shown here is derived from an EMBL/GenBank/DDBJ whole genome shotgun (WGS) entry which is preliminary data.</text>
</comment>
<evidence type="ECO:0000313" key="2">
    <source>
        <dbReference type="EMBL" id="KFC90960.1"/>
    </source>
</evidence>
<evidence type="ECO:0000313" key="3">
    <source>
        <dbReference type="Proteomes" id="UP000028605"/>
    </source>
</evidence>
<evidence type="ECO:0000256" key="1">
    <source>
        <dbReference type="SAM" id="MobiDB-lite"/>
    </source>
</evidence>
<organism evidence="2 3">
    <name type="scientific">Hafnia alvei ATCC 13337</name>
    <dbReference type="NCBI Taxonomy" id="910996"/>
    <lineage>
        <taxon>Bacteria</taxon>
        <taxon>Pseudomonadati</taxon>
        <taxon>Pseudomonadota</taxon>
        <taxon>Gammaproteobacteria</taxon>
        <taxon>Enterobacterales</taxon>
        <taxon>Hafniaceae</taxon>
        <taxon>Hafnia</taxon>
    </lineage>
</organism>